<gene>
    <name evidence="4" type="ORF">H696_05479</name>
</gene>
<feature type="compositionally biased region" description="Low complexity" evidence="3">
    <location>
        <begin position="156"/>
        <end position="169"/>
    </location>
</feature>
<evidence type="ECO:0000256" key="1">
    <source>
        <dbReference type="ARBA" id="ARBA00022574"/>
    </source>
</evidence>
<accession>A0A058Z197</accession>
<feature type="region of interest" description="Disordered" evidence="3">
    <location>
        <begin position="509"/>
        <end position="531"/>
    </location>
</feature>
<evidence type="ECO:0000313" key="4">
    <source>
        <dbReference type="EMBL" id="KCV68010.1"/>
    </source>
</evidence>
<dbReference type="RefSeq" id="XP_009497577.1">
    <property type="nucleotide sequence ID" value="XM_009499302.1"/>
</dbReference>
<name>A0A058Z197_FONAL</name>
<dbReference type="PANTHER" id="PTHR14107">
    <property type="entry name" value="WD REPEAT PROTEIN"/>
    <property type="match status" value="1"/>
</dbReference>
<dbReference type="Gene3D" id="2.130.10.10">
    <property type="entry name" value="YVTN repeat-like/Quinoprotein amine dehydrogenase"/>
    <property type="match status" value="1"/>
</dbReference>
<protein>
    <submittedName>
        <fullName evidence="4">Uncharacterized protein</fullName>
    </submittedName>
</protein>
<keyword evidence="2" id="KW-0677">Repeat</keyword>
<dbReference type="eggNOG" id="KOG2394">
    <property type="taxonomic scope" value="Eukaryota"/>
</dbReference>
<proteinExistence type="predicted"/>
<dbReference type="InterPro" id="IPR015943">
    <property type="entry name" value="WD40/YVTN_repeat-like_dom_sf"/>
</dbReference>
<reference evidence="4" key="1">
    <citation type="submission" date="2013-04" db="EMBL/GenBank/DDBJ databases">
        <title>The Genome Sequence of Fonticula alba ATCC 38817.</title>
        <authorList>
            <consortium name="The Broad Institute Genomics Platform"/>
            <person name="Russ C."/>
            <person name="Cuomo C."/>
            <person name="Burger G."/>
            <person name="Gray M.W."/>
            <person name="Holland P.W.H."/>
            <person name="King N."/>
            <person name="Lang F.B.F."/>
            <person name="Roger A.J."/>
            <person name="Ruiz-Trillo I."/>
            <person name="Brown M."/>
            <person name="Walker B."/>
            <person name="Young S."/>
            <person name="Zeng Q."/>
            <person name="Gargeya S."/>
            <person name="Fitzgerald M."/>
            <person name="Haas B."/>
            <person name="Abouelleil A."/>
            <person name="Allen A.W."/>
            <person name="Alvarado L."/>
            <person name="Arachchi H.M."/>
            <person name="Berlin A.M."/>
            <person name="Chapman S.B."/>
            <person name="Gainer-Dewar J."/>
            <person name="Goldberg J."/>
            <person name="Griggs A."/>
            <person name="Gujja S."/>
            <person name="Hansen M."/>
            <person name="Howarth C."/>
            <person name="Imamovic A."/>
            <person name="Ireland A."/>
            <person name="Larimer J."/>
            <person name="McCowan C."/>
            <person name="Murphy C."/>
            <person name="Pearson M."/>
            <person name="Poon T.W."/>
            <person name="Priest M."/>
            <person name="Roberts A."/>
            <person name="Saif S."/>
            <person name="Shea T."/>
            <person name="Sisk P."/>
            <person name="Sykes S."/>
            <person name="Wortman J."/>
            <person name="Nusbaum C."/>
            <person name="Birren B."/>
        </authorList>
    </citation>
    <scope>NUCLEOTIDE SEQUENCE [LARGE SCALE GENOMIC DNA]</scope>
    <source>
        <strain evidence="4">ATCC 38817</strain>
    </source>
</reference>
<dbReference type="STRING" id="691883.A0A058Z197"/>
<dbReference type="GeneID" id="20530204"/>
<dbReference type="InterPro" id="IPR051362">
    <property type="entry name" value="WD_repeat_creC_regulators"/>
</dbReference>
<feature type="compositionally biased region" description="Polar residues" evidence="3">
    <location>
        <begin position="511"/>
        <end position="523"/>
    </location>
</feature>
<dbReference type="PANTHER" id="PTHR14107:SF16">
    <property type="entry name" value="AT02583P"/>
    <property type="match status" value="1"/>
</dbReference>
<dbReference type="SUPFAM" id="SSF50978">
    <property type="entry name" value="WD40 repeat-like"/>
    <property type="match status" value="1"/>
</dbReference>
<dbReference type="Proteomes" id="UP000030693">
    <property type="component" value="Unassembled WGS sequence"/>
</dbReference>
<keyword evidence="1" id="KW-0853">WD repeat</keyword>
<feature type="region of interest" description="Disordered" evidence="3">
    <location>
        <begin position="1"/>
        <end position="26"/>
    </location>
</feature>
<feature type="region of interest" description="Disordered" evidence="3">
    <location>
        <begin position="156"/>
        <end position="184"/>
    </location>
</feature>
<keyword evidence="5" id="KW-1185">Reference proteome</keyword>
<dbReference type="InterPro" id="IPR036322">
    <property type="entry name" value="WD40_repeat_dom_sf"/>
</dbReference>
<organism evidence="4">
    <name type="scientific">Fonticula alba</name>
    <name type="common">Slime mold</name>
    <dbReference type="NCBI Taxonomy" id="691883"/>
    <lineage>
        <taxon>Eukaryota</taxon>
        <taxon>Rotosphaerida</taxon>
        <taxon>Fonticulaceae</taxon>
        <taxon>Fonticula</taxon>
    </lineage>
</organism>
<evidence type="ECO:0000256" key="2">
    <source>
        <dbReference type="ARBA" id="ARBA00022737"/>
    </source>
</evidence>
<sequence length="882" mass="93061">MSTERHDPPAGPPAPAPAGGGRPDHADQIKRYFANRSFQVPDIRYRAVNPGNPAGGRLFFRMTSMASHGQFHGVSIMSRLSVGISDFSAKAVPAPSLEPLPPASGDLAVPEAFPEDGPEVADTGRYRSGSIVPLGPSDHMPNFTIIAPEPVAASDRASISSGSSSDSGILVAPADAESTGPVPASAVSSSSLLNLGGIVPAVLSAGRFLAGDLASSDNGGGGGGGGGGSGAGPAAGGPVAAPRFPLPIDDQVPVFTRADFTIYMSQTLVDPAQREAWFEHRRSLATGSLRTGISSSRQAFVGMNFENCFFLLDPLLPEEDIQNHLARVVFHTAVPRCHAFKQPSAFRVDTPPRLPVLIGTSIGDLLFIDFFQLAAGTSQGIWLQRPLALGNPVTAVAWYPPSAASLPSEPARRTAHSARNTPTETTQFVAGFLDGSLVVMDILRNTLIPPTLTTHDRKDMVVYHYSLRNSGAASLHHDPVNPLALVKLVNGSAITALAFRPQPPASLPSLYATSDSGAETTLPTGAPDRSRERTHLTLAAATESGRVWLLSMSDLRLAPRISHVSQNHVKTYFGTAQCIAWSTDGHLLAIGGDDDLISIFSVPETPRPKQPPRLALRLAGHASRLSALSFEPLPLFLGRSASTGEHEAAGGRLTPAYCASTYRLWSTAEDSMLMTWDIPVKLLLPPAPAPMPAVPAKPARPTPAPAPAQQTWVQDHSAIELNTYTKHEALAPGWEVRRFYSPLLDSRQPSPAAPRPADTSWRSVPRLSPQSVVTLSTPLTGLALIPCLLEHLLLPGISPDSELCRTLVISSNPCQADISDAPLGVYRYSETGQLPANLGPPGMLVMTCSILSFTHTWVAAPILKPAARPVASPPGGPPGRDS</sequence>
<evidence type="ECO:0000256" key="3">
    <source>
        <dbReference type="SAM" id="MobiDB-lite"/>
    </source>
</evidence>
<dbReference type="OrthoDB" id="3367at2759"/>
<dbReference type="EMBL" id="KB932211">
    <property type="protein sequence ID" value="KCV68010.1"/>
    <property type="molecule type" value="Genomic_DNA"/>
</dbReference>
<evidence type="ECO:0000313" key="5">
    <source>
        <dbReference type="Proteomes" id="UP000030693"/>
    </source>
</evidence>
<dbReference type="AlphaFoldDB" id="A0A058Z197"/>